<organism evidence="2 3">
    <name type="scientific">Ligilactobacillus acidipiscis</name>
    <dbReference type="NCBI Taxonomy" id="89059"/>
    <lineage>
        <taxon>Bacteria</taxon>
        <taxon>Bacillati</taxon>
        <taxon>Bacillota</taxon>
        <taxon>Bacilli</taxon>
        <taxon>Lactobacillales</taxon>
        <taxon>Lactobacillaceae</taxon>
        <taxon>Ligilactobacillus</taxon>
    </lineage>
</organism>
<gene>
    <name evidence="2" type="ORF">LAC1533_0826</name>
</gene>
<dbReference type="EMBL" id="LT630287">
    <property type="protein sequence ID" value="SFV40246.1"/>
    <property type="molecule type" value="Genomic_DNA"/>
</dbReference>
<keyword evidence="1" id="KW-0175">Coiled coil</keyword>
<evidence type="ECO:0000256" key="1">
    <source>
        <dbReference type="SAM" id="Coils"/>
    </source>
</evidence>
<feature type="coiled-coil region" evidence="1">
    <location>
        <begin position="15"/>
        <end position="42"/>
    </location>
</feature>
<dbReference type="KEGG" id="laca:LAC1533_0826"/>
<evidence type="ECO:0000313" key="3">
    <source>
        <dbReference type="Proteomes" id="UP000190935"/>
    </source>
</evidence>
<sequence length="43" mass="5238">MLEIFYEVKSVTISWEEIKMEMSDYNREIEHLKQQLADFRGSL</sequence>
<evidence type="ECO:0000313" key="2">
    <source>
        <dbReference type="EMBL" id="SFV40246.1"/>
    </source>
</evidence>
<proteinExistence type="predicted"/>
<accession>A0A1K1KMW1</accession>
<name>A0A1K1KMW1_9LACO</name>
<dbReference type="AlphaFoldDB" id="A0A1K1KMW1"/>
<dbReference type="Proteomes" id="UP000190935">
    <property type="component" value="Chromosome I"/>
</dbReference>
<protein>
    <submittedName>
        <fullName evidence="2">Uncharacterized protein</fullName>
    </submittedName>
</protein>
<reference evidence="3" key="1">
    <citation type="submission" date="2016-11" db="EMBL/GenBank/DDBJ databases">
        <authorList>
            <person name="Papadimitriou K."/>
        </authorList>
    </citation>
    <scope>NUCLEOTIDE SEQUENCE [LARGE SCALE GENOMIC DNA]</scope>
    <source>
        <strain evidence="3">ACA-DC 1533</strain>
    </source>
</reference>